<reference evidence="2 3" key="1">
    <citation type="submission" date="2021-11" db="EMBL/GenBank/DDBJ databases">
        <title>Black yeast isolated from Biological Soil Crust.</title>
        <authorList>
            <person name="Kurbessoian T."/>
        </authorList>
    </citation>
    <scope>NUCLEOTIDE SEQUENCE [LARGE SCALE GENOMIC DNA]</scope>
    <source>
        <strain evidence="2 3">CCFEE 5522</strain>
    </source>
</reference>
<name>A0AAV9JEG3_9PEZI</name>
<feature type="compositionally biased region" description="Basic and acidic residues" evidence="1">
    <location>
        <begin position="38"/>
        <end position="53"/>
    </location>
</feature>
<dbReference type="AlphaFoldDB" id="A0AAV9JEG3"/>
<comment type="caution">
    <text evidence="2">The sequence shown here is derived from an EMBL/GenBank/DDBJ whole genome shotgun (WGS) entry which is preliminary data.</text>
</comment>
<dbReference type="EMBL" id="JAVFHQ010000034">
    <property type="protein sequence ID" value="KAK4543172.1"/>
    <property type="molecule type" value="Genomic_DNA"/>
</dbReference>
<gene>
    <name evidence="2" type="ORF">LTR36_005722</name>
</gene>
<dbReference type="Proteomes" id="UP001324427">
    <property type="component" value="Unassembled WGS sequence"/>
</dbReference>
<feature type="compositionally biased region" description="Acidic residues" evidence="1">
    <location>
        <begin position="25"/>
        <end position="37"/>
    </location>
</feature>
<feature type="region of interest" description="Disordered" evidence="1">
    <location>
        <begin position="1"/>
        <end position="93"/>
    </location>
</feature>
<sequence>MLSGLEKRWVRKWQEKGTAPPSKEDVEEDSDADDTPDDMDRAQDPEALRKVDVNEATEILGANQHGMVYRGGKPPASDLPGRREEPVAQGDEH</sequence>
<evidence type="ECO:0000313" key="2">
    <source>
        <dbReference type="EMBL" id="KAK4543172.1"/>
    </source>
</evidence>
<organism evidence="2 3">
    <name type="scientific">Oleoguttula mirabilis</name>
    <dbReference type="NCBI Taxonomy" id="1507867"/>
    <lineage>
        <taxon>Eukaryota</taxon>
        <taxon>Fungi</taxon>
        <taxon>Dikarya</taxon>
        <taxon>Ascomycota</taxon>
        <taxon>Pezizomycotina</taxon>
        <taxon>Dothideomycetes</taxon>
        <taxon>Dothideomycetidae</taxon>
        <taxon>Mycosphaerellales</taxon>
        <taxon>Teratosphaeriaceae</taxon>
        <taxon>Oleoguttula</taxon>
    </lineage>
</organism>
<proteinExistence type="predicted"/>
<protein>
    <submittedName>
        <fullName evidence="2">Uncharacterized protein</fullName>
    </submittedName>
</protein>
<keyword evidence="3" id="KW-1185">Reference proteome</keyword>
<feature type="compositionally biased region" description="Basic and acidic residues" evidence="1">
    <location>
        <begin position="1"/>
        <end position="15"/>
    </location>
</feature>
<feature type="compositionally biased region" description="Basic and acidic residues" evidence="1">
    <location>
        <begin position="80"/>
        <end position="93"/>
    </location>
</feature>
<evidence type="ECO:0000313" key="3">
    <source>
        <dbReference type="Proteomes" id="UP001324427"/>
    </source>
</evidence>
<evidence type="ECO:0000256" key="1">
    <source>
        <dbReference type="SAM" id="MobiDB-lite"/>
    </source>
</evidence>
<accession>A0AAV9JEG3</accession>